<comment type="caution">
    <text evidence="10">Lacks conserved residue(s) required for the propagation of feature annotation.</text>
</comment>
<dbReference type="RefSeq" id="WP_055241137.1">
    <property type="nucleotide sequence ID" value="NZ_CP071249.1"/>
</dbReference>
<dbReference type="Proteomes" id="UP001058016">
    <property type="component" value="Chromosome"/>
</dbReference>
<keyword evidence="6 10" id="KW-0460">Magnesium</keyword>
<comment type="catalytic activity">
    <reaction evidence="10">
        <text>ITP + H2O = IMP + diphosphate + H(+)</text>
        <dbReference type="Rhea" id="RHEA:29399"/>
        <dbReference type="ChEBI" id="CHEBI:15377"/>
        <dbReference type="ChEBI" id="CHEBI:15378"/>
        <dbReference type="ChEBI" id="CHEBI:33019"/>
        <dbReference type="ChEBI" id="CHEBI:58053"/>
        <dbReference type="ChEBI" id="CHEBI:61402"/>
        <dbReference type="EC" id="3.6.1.66"/>
    </reaction>
</comment>
<evidence type="ECO:0000313" key="13">
    <source>
        <dbReference type="EMBL" id="UUF08580.1"/>
    </source>
</evidence>
<protein>
    <recommendedName>
        <fullName evidence="10">dITP/XTP pyrophosphatase</fullName>
        <ecNumber evidence="10">3.6.1.66</ecNumber>
    </recommendedName>
    <alternativeName>
        <fullName evidence="10">Non-canonical purine NTP pyrophosphatase</fullName>
    </alternativeName>
    <alternativeName>
        <fullName evidence="10">Non-standard purine NTP pyrophosphatase</fullName>
    </alternativeName>
    <alternativeName>
        <fullName evidence="10">Nucleoside-triphosphate diphosphatase</fullName>
    </alternativeName>
    <alternativeName>
        <fullName evidence="10">Nucleoside-triphosphate pyrophosphatase</fullName>
        <shortName evidence="10">NTPase</shortName>
    </alternativeName>
</protein>
<dbReference type="GO" id="GO:0036220">
    <property type="term" value="F:ITP diphosphatase activity"/>
    <property type="evidence" value="ECO:0007669"/>
    <property type="project" value="UniProtKB-UniRule"/>
</dbReference>
<organism evidence="13 15">
    <name type="scientific">Turicibacter bilis</name>
    <dbReference type="NCBI Taxonomy" id="2735723"/>
    <lineage>
        <taxon>Bacteria</taxon>
        <taxon>Bacillati</taxon>
        <taxon>Bacillota</taxon>
        <taxon>Erysipelotrichia</taxon>
        <taxon>Erysipelotrichales</taxon>
        <taxon>Turicibacteraceae</taxon>
        <taxon>Turicibacter</taxon>
    </lineage>
</organism>
<sequence length="197" mass="21826">MKEVIIATKNAGKAKEFEHIFSQYHITVKSLLDFEEIEDIVEDGETFEENALIKARAIAKQFNQVVIADDSGLEVDALHGRPGVYSARYAGEGRDDQANIKKVLSELEGIPTEQRGARFVCALALVTPEGEESVVRGTCEGQILTECLGSEGFGYDPIFYLPELEKTMAQIPKHQKNVLSHRADAFAKLQTILMNLV</sequence>
<gene>
    <name evidence="12" type="ORF">J0J69_13220</name>
    <name evidence="13" type="ORF">J0J70_00735</name>
</gene>
<name>A0A9Q9CH76_9FIRM</name>
<evidence type="ECO:0000313" key="12">
    <source>
        <dbReference type="EMBL" id="UUF05974.1"/>
    </source>
</evidence>
<keyword evidence="4 10" id="KW-0547">Nucleotide-binding</keyword>
<dbReference type="GO" id="GO:0046872">
    <property type="term" value="F:metal ion binding"/>
    <property type="evidence" value="ECO:0007669"/>
    <property type="project" value="UniProtKB-KW"/>
</dbReference>
<dbReference type="InterPro" id="IPR002637">
    <property type="entry name" value="RdgB/HAM1"/>
</dbReference>
<evidence type="ECO:0000313" key="14">
    <source>
        <dbReference type="Proteomes" id="UP001058016"/>
    </source>
</evidence>
<evidence type="ECO:0000256" key="1">
    <source>
        <dbReference type="ARBA" id="ARBA00008023"/>
    </source>
</evidence>
<dbReference type="GO" id="GO:0009146">
    <property type="term" value="P:purine nucleoside triphosphate catabolic process"/>
    <property type="evidence" value="ECO:0007669"/>
    <property type="project" value="UniProtKB-UniRule"/>
</dbReference>
<evidence type="ECO:0000256" key="9">
    <source>
        <dbReference type="ARBA" id="ARBA00052017"/>
    </source>
</evidence>
<dbReference type="PANTHER" id="PTHR11067">
    <property type="entry name" value="INOSINE TRIPHOSPHATE PYROPHOSPHATASE/HAM1 PROTEIN"/>
    <property type="match status" value="1"/>
</dbReference>
<evidence type="ECO:0000256" key="2">
    <source>
        <dbReference type="ARBA" id="ARBA00011738"/>
    </source>
</evidence>
<dbReference type="CDD" id="cd00515">
    <property type="entry name" value="HAM1"/>
    <property type="match status" value="1"/>
</dbReference>
<dbReference type="InterPro" id="IPR020922">
    <property type="entry name" value="dITP/XTP_pyrophosphatase"/>
</dbReference>
<keyword evidence="7 10" id="KW-0546">Nucleotide metabolism</keyword>
<comment type="catalytic activity">
    <reaction evidence="9 10">
        <text>XTP + H2O = XMP + diphosphate + H(+)</text>
        <dbReference type="Rhea" id="RHEA:28610"/>
        <dbReference type="ChEBI" id="CHEBI:15377"/>
        <dbReference type="ChEBI" id="CHEBI:15378"/>
        <dbReference type="ChEBI" id="CHEBI:33019"/>
        <dbReference type="ChEBI" id="CHEBI:57464"/>
        <dbReference type="ChEBI" id="CHEBI:61314"/>
        <dbReference type="EC" id="3.6.1.66"/>
    </reaction>
</comment>
<feature type="active site" description="Proton acceptor" evidence="10">
    <location>
        <position position="70"/>
    </location>
</feature>
<feature type="binding site" evidence="10">
    <location>
        <begin position="153"/>
        <end position="156"/>
    </location>
    <ligand>
        <name>substrate</name>
    </ligand>
</feature>
<evidence type="ECO:0000256" key="3">
    <source>
        <dbReference type="ARBA" id="ARBA00022723"/>
    </source>
</evidence>
<evidence type="ECO:0000256" key="7">
    <source>
        <dbReference type="ARBA" id="ARBA00023080"/>
    </source>
</evidence>
<dbReference type="NCBIfam" id="NF011397">
    <property type="entry name" value="PRK14822.1"/>
    <property type="match status" value="1"/>
</dbReference>
<dbReference type="EMBL" id="CP071249">
    <property type="protein sequence ID" value="UUF05974.1"/>
    <property type="molecule type" value="Genomic_DNA"/>
</dbReference>
<evidence type="ECO:0000256" key="5">
    <source>
        <dbReference type="ARBA" id="ARBA00022801"/>
    </source>
</evidence>
<dbReference type="GO" id="GO:0005829">
    <property type="term" value="C:cytosol"/>
    <property type="evidence" value="ECO:0007669"/>
    <property type="project" value="TreeGrafter"/>
</dbReference>
<comment type="function">
    <text evidence="10">Pyrophosphatase that catalyzes the hydrolysis of nucleoside triphosphates to their monophosphate derivatives, with a high preference for the non-canonical purine nucleotides XTP (xanthosine triphosphate), dITP (deoxyinosine triphosphate) and ITP. Seems to function as a house-cleaning enzyme that removes non-canonical purine nucleotides from the nucleotide pool, thus preventing their incorporation into DNA/RNA and avoiding chromosomal lesions.</text>
</comment>
<comment type="cofactor">
    <cofactor evidence="10">
        <name>Mg(2+)</name>
        <dbReference type="ChEBI" id="CHEBI:18420"/>
    </cofactor>
    <text evidence="10">Binds 1 Mg(2+) ion per subunit.</text>
</comment>
<dbReference type="Gene3D" id="3.90.950.10">
    <property type="match status" value="1"/>
</dbReference>
<dbReference type="GO" id="GO:0035870">
    <property type="term" value="F:dITP diphosphatase activity"/>
    <property type="evidence" value="ECO:0007669"/>
    <property type="project" value="UniProtKB-UniRule"/>
</dbReference>
<comment type="subunit">
    <text evidence="2 10">Homodimer.</text>
</comment>
<dbReference type="PANTHER" id="PTHR11067:SF9">
    <property type="entry name" value="INOSINE TRIPHOSPHATE PYROPHOSPHATASE"/>
    <property type="match status" value="1"/>
</dbReference>
<dbReference type="HAMAP" id="MF_01405">
    <property type="entry name" value="Non_canon_purine_NTPase"/>
    <property type="match status" value="1"/>
</dbReference>
<feature type="binding site" evidence="10">
    <location>
        <position position="71"/>
    </location>
    <ligand>
        <name>substrate</name>
    </ligand>
</feature>
<dbReference type="GO" id="GO:0000166">
    <property type="term" value="F:nucleotide binding"/>
    <property type="evidence" value="ECO:0007669"/>
    <property type="project" value="UniProtKB-KW"/>
</dbReference>
<dbReference type="SUPFAM" id="SSF52972">
    <property type="entry name" value="ITPase-like"/>
    <property type="match status" value="1"/>
</dbReference>
<evidence type="ECO:0000256" key="11">
    <source>
        <dbReference type="RuleBase" id="RU003781"/>
    </source>
</evidence>
<comment type="catalytic activity">
    <reaction evidence="8 10">
        <text>dITP + H2O = dIMP + diphosphate + H(+)</text>
        <dbReference type="Rhea" id="RHEA:28342"/>
        <dbReference type="ChEBI" id="CHEBI:15377"/>
        <dbReference type="ChEBI" id="CHEBI:15378"/>
        <dbReference type="ChEBI" id="CHEBI:33019"/>
        <dbReference type="ChEBI" id="CHEBI:61194"/>
        <dbReference type="ChEBI" id="CHEBI:61382"/>
        <dbReference type="EC" id="3.6.1.66"/>
    </reaction>
</comment>
<reference evidence="13 14" key="1">
    <citation type="submission" date="2021-03" db="EMBL/GenBank/DDBJ databases">
        <title>Comparative Genomics and Metabolomics in the genus Turicibacter.</title>
        <authorList>
            <person name="Maki J."/>
            <person name="Looft T."/>
        </authorList>
    </citation>
    <scope>NUCLEOTIDE SEQUENCE</scope>
    <source>
        <strain evidence="13">ISU324</strain>
        <strain evidence="12 14">MMM721</strain>
    </source>
</reference>
<dbReference type="AlphaFoldDB" id="A0A9Q9CH76"/>
<dbReference type="Pfam" id="PF01725">
    <property type="entry name" value="Ham1p_like"/>
    <property type="match status" value="1"/>
</dbReference>
<proteinExistence type="inferred from homology"/>
<evidence type="ECO:0000256" key="8">
    <source>
        <dbReference type="ARBA" id="ARBA00051875"/>
    </source>
</evidence>
<dbReference type="GO" id="GO:0009117">
    <property type="term" value="P:nucleotide metabolic process"/>
    <property type="evidence" value="ECO:0007669"/>
    <property type="project" value="UniProtKB-KW"/>
</dbReference>
<dbReference type="Proteomes" id="UP001058072">
    <property type="component" value="Chromosome"/>
</dbReference>
<keyword evidence="5 10" id="KW-0378">Hydrolase</keyword>
<dbReference type="NCBIfam" id="TIGR00042">
    <property type="entry name" value="RdgB/HAM1 family non-canonical purine NTP pyrophosphatase"/>
    <property type="match status" value="1"/>
</dbReference>
<feature type="binding site" evidence="10">
    <location>
        <begin position="181"/>
        <end position="182"/>
    </location>
    <ligand>
        <name>substrate</name>
    </ligand>
</feature>
<dbReference type="GO" id="GO:0036222">
    <property type="term" value="F:XTP diphosphatase activity"/>
    <property type="evidence" value="ECO:0007669"/>
    <property type="project" value="UniProtKB-UniRule"/>
</dbReference>
<evidence type="ECO:0000256" key="10">
    <source>
        <dbReference type="HAMAP-Rule" id="MF_01405"/>
    </source>
</evidence>
<accession>A0A9Q9CH76</accession>
<dbReference type="EC" id="3.6.1.66" evidence="10"/>
<dbReference type="InterPro" id="IPR029001">
    <property type="entry name" value="ITPase-like_fam"/>
</dbReference>
<keyword evidence="14" id="KW-1185">Reference proteome</keyword>
<evidence type="ECO:0000313" key="15">
    <source>
        <dbReference type="Proteomes" id="UP001058072"/>
    </source>
</evidence>
<dbReference type="FunFam" id="3.90.950.10:FF:000001">
    <property type="entry name" value="dITP/XTP pyrophosphatase"/>
    <property type="match status" value="1"/>
</dbReference>
<feature type="binding site" evidence="10">
    <location>
        <position position="70"/>
    </location>
    <ligand>
        <name>Mg(2+)</name>
        <dbReference type="ChEBI" id="CHEBI:18420"/>
    </ligand>
</feature>
<feature type="binding site" evidence="10">
    <location>
        <begin position="8"/>
        <end position="13"/>
    </location>
    <ligand>
        <name>substrate</name>
    </ligand>
</feature>
<feature type="binding site" evidence="10">
    <location>
        <position position="176"/>
    </location>
    <ligand>
        <name>substrate</name>
    </ligand>
</feature>
<dbReference type="GO" id="GO:0017111">
    <property type="term" value="F:ribonucleoside triphosphate phosphatase activity"/>
    <property type="evidence" value="ECO:0007669"/>
    <property type="project" value="InterPro"/>
</dbReference>
<keyword evidence="3 10" id="KW-0479">Metal-binding</keyword>
<evidence type="ECO:0000256" key="6">
    <source>
        <dbReference type="ARBA" id="ARBA00022842"/>
    </source>
</evidence>
<evidence type="ECO:0000256" key="4">
    <source>
        <dbReference type="ARBA" id="ARBA00022741"/>
    </source>
</evidence>
<comment type="similarity">
    <text evidence="1 10 11">Belongs to the HAM1 NTPase family.</text>
</comment>
<dbReference type="EMBL" id="CP071250">
    <property type="protein sequence ID" value="UUF08580.1"/>
    <property type="molecule type" value="Genomic_DNA"/>
</dbReference>